<dbReference type="eggNOG" id="ENOG5033TVD">
    <property type="taxonomic scope" value="Bacteria"/>
</dbReference>
<dbReference type="EMBL" id="FQ312005">
    <property type="protein sequence ID" value="CBW26095.1"/>
    <property type="molecule type" value="Genomic_DNA"/>
</dbReference>
<dbReference type="STRING" id="862908.BMS_1218"/>
<dbReference type="PATRIC" id="fig|862908.3.peg.1160"/>
<keyword evidence="3" id="KW-1185">Reference proteome</keyword>
<evidence type="ECO:0000313" key="3">
    <source>
        <dbReference type="Proteomes" id="UP000008963"/>
    </source>
</evidence>
<organism evidence="2 3">
    <name type="scientific">Halobacteriovorax marinus (strain ATCC BAA-682 / DSM 15412 / SJ)</name>
    <name type="common">Bacteriovorax marinus</name>
    <dbReference type="NCBI Taxonomy" id="862908"/>
    <lineage>
        <taxon>Bacteria</taxon>
        <taxon>Pseudomonadati</taxon>
        <taxon>Bdellovibrionota</taxon>
        <taxon>Bacteriovoracia</taxon>
        <taxon>Bacteriovoracales</taxon>
        <taxon>Halobacteriovoraceae</taxon>
        <taxon>Halobacteriovorax</taxon>
    </lineage>
</organism>
<evidence type="ECO:0000256" key="1">
    <source>
        <dbReference type="SAM" id="SignalP"/>
    </source>
</evidence>
<dbReference type="HOGENOM" id="CLU_297680_0_0_7"/>
<gene>
    <name evidence="2" type="ordered locus">BMS_1218</name>
</gene>
<reference evidence="3" key="1">
    <citation type="journal article" date="2013" name="ISME J.">
        <title>A small predatory core genome in the divergent marine Bacteriovorax marinus SJ and the terrestrial Bdellovibrio bacteriovorus.</title>
        <authorList>
            <person name="Crossman L.C."/>
            <person name="Chen H."/>
            <person name="Cerdeno-Tarraga A.M."/>
            <person name="Brooks K."/>
            <person name="Quail M.A."/>
            <person name="Pineiro S.A."/>
            <person name="Hobley L."/>
            <person name="Sockett R.E."/>
            <person name="Bentley S.D."/>
            <person name="Parkhill J."/>
            <person name="Williams H.N."/>
            <person name="Stine O.C."/>
        </authorList>
    </citation>
    <scope>NUCLEOTIDE SEQUENCE [LARGE SCALE GENOMIC DNA]</scope>
    <source>
        <strain evidence="3">ATCC BAA-682 / DSM 15412 / SJ</strain>
    </source>
</reference>
<feature type="chain" id="PRO_5003154557" evidence="1">
    <location>
        <begin position="22"/>
        <end position="1011"/>
    </location>
</feature>
<dbReference type="OrthoDB" id="5288261at2"/>
<proteinExistence type="predicted"/>
<name>E1WYZ8_HALMS</name>
<sequence>MNPGKFLLTLFIFIFSCEVFATAPRMQRAKVFADRRKYRVQGHDQYRFKGCEAFNEDRDSYYIFSCNEETFEGPLDNLEKQQYRISKKVFGDNFLRGLRDYTLSSLKENEDNLTKTLNCINSTDPECKEKVENLLQYFKSNLPSYRKIISLSKLHHVGGRGFSFFNIVKDIEHDDLDYEIPEMSDEEYLEARELKDEILYNIKQDSLSQIDEPCIKYDFEFKKKLCPRNIENKIKNEVQKGVERVKEQYIREYNRVTNSDPLLARVNLRGNESDEEILKEVRKQLIDSIAANKKSFEDIKELEDDDDLIDLVKNKAAVDGYLSSLGHSRALCDVSQDLYEDVETSKLMTSLYIGGAAIVGGGVCLGTFGFGCALGVAIAAESVDLYLQQSELNESRQSFASGIGSLDRVESARSDRDMALAFVAIGSSGHLLKPVARVARGSYRASRQSVDTVYEDFKATKELADLRNYRASYPDSFDNISSLKSKYSEFSLTTPRVNSRWIGNARNSNSSLYLDIENAALKRLNDTLGDKELVTSLTNLHKDVLYKNINELVKKYPQINFDIYSDFKSLRFAFSPKNIPKDIEAKFLKDLDKTYKEANFEFAKMVKNLDGLGAEKPAMWFEAGISNTADAAGQAAKRARRITRDGPQIVSFNSVRSMMDDDIIAINKFNDGLSSGVLSNTDLVQNLPSGKKILSLNAIETIRKSIGKYKQDMVDEISKKSNGLSHSAVKDSLDAKEVQAQFAKKFGVELDTSESIRLVQHVNQLDGLTPGLWQESRVIASLDRATFGGFSGDVTGMGARNIQQVAVDIAESTSQSADDILAATRRGEQRVTETFNEIKDNFTNTVKEALDKRSIPYSSKCSGDDCVVIPKVALSKKDELEIIEAFRKQDNPSQYRLSFIPPGIDESKRTLMATHGELVEKEFRKEVVGVGVGKISQQKLSNITLGTRMPSSSDGNIDLYVGLGREVRLSESELQILREAHKKAIDKVNRELSSEGRDAISYKGGATEIIE</sequence>
<evidence type="ECO:0000313" key="2">
    <source>
        <dbReference type="EMBL" id="CBW26095.1"/>
    </source>
</evidence>
<dbReference type="PROSITE" id="PS51257">
    <property type="entry name" value="PROKAR_LIPOPROTEIN"/>
    <property type="match status" value="1"/>
</dbReference>
<keyword evidence="1" id="KW-0732">Signal</keyword>
<dbReference type="AlphaFoldDB" id="E1WYZ8"/>
<dbReference type="KEGG" id="bmx:BMS_1218"/>
<protein>
    <submittedName>
        <fullName evidence="2">Membrane protein</fullName>
    </submittedName>
</protein>
<dbReference type="Proteomes" id="UP000008963">
    <property type="component" value="Chromosome"/>
</dbReference>
<dbReference type="RefSeq" id="WP_014243879.1">
    <property type="nucleotide sequence ID" value="NC_016620.1"/>
</dbReference>
<feature type="signal peptide" evidence="1">
    <location>
        <begin position="1"/>
        <end position="21"/>
    </location>
</feature>
<accession>E1WYZ8</accession>